<reference evidence="5 6" key="1">
    <citation type="submission" date="2020-12" db="EMBL/GenBank/DDBJ databases">
        <title>Halosimplex halophilum sp. nov. and Halosimplex salinum sp. nov., two new members of the genus Halosimplex.</title>
        <authorList>
            <person name="Cui H.L."/>
        </authorList>
    </citation>
    <scope>NUCLEOTIDE SEQUENCE [LARGE SCALE GENOMIC DNA]</scope>
    <source>
        <strain evidence="5 6">YGH94</strain>
    </source>
</reference>
<proteinExistence type="inferred from homology"/>
<evidence type="ECO:0000256" key="2">
    <source>
        <dbReference type="ARBA" id="ARBA00023002"/>
    </source>
</evidence>
<evidence type="ECO:0000256" key="3">
    <source>
        <dbReference type="SAM" id="MobiDB-lite"/>
    </source>
</evidence>
<dbReference type="InterPro" id="IPR000415">
    <property type="entry name" value="Nitroreductase-like"/>
</dbReference>
<gene>
    <name evidence="5" type="ORF">I7X12_17540</name>
</gene>
<comment type="similarity">
    <text evidence="1">Belongs to the nitroreductase family.</text>
</comment>
<dbReference type="OrthoDB" id="287850at2157"/>
<dbReference type="EMBL" id="CP065856">
    <property type="protein sequence ID" value="QPV62512.1"/>
    <property type="molecule type" value="Genomic_DNA"/>
</dbReference>
<dbReference type="RefSeq" id="WP_198061314.1">
    <property type="nucleotide sequence ID" value="NZ_CP065856.1"/>
</dbReference>
<dbReference type="AlphaFoldDB" id="A0A7T3FXR7"/>
<feature type="compositionally biased region" description="Basic and acidic residues" evidence="3">
    <location>
        <begin position="196"/>
        <end position="226"/>
    </location>
</feature>
<evidence type="ECO:0000259" key="4">
    <source>
        <dbReference type="Pfam" id="PF00881"/>
    </source>
</evidence>
<dbReference type="Pfam" id="PF00881">
    <property type="entry name" value="Nitroreductase"/>
    <property type="match status" value="1"/>
</dbReference>
<dbReference type="Proteomes" id="UP000595001">
    <property type="component" value="Chromosome"/>
</dbReference>
<dbReference type="Gene3D" id="3.40.109.10">
    <property type="entry name" value="NADH Oxidase"/>
    <property type="match status" value="1"/>
</dbReference>
<feature type="domain" description="Nitroreductase" evidence="4">
    <location>
        <begin position="111"/>
        <end position="195"/>
    </location>
</feature>
<dbReference type="KEGG" id="hlt:I7X12_17540"/>
<protein>
    <submittedName>
        <fullName evidence="5">Nitroreductase family protein</fullName>
    </submittedName>
</protein>
<keyword evidence="6" id="KW-1185">Reference proteome</keyword>
<evidence type="ECO:0000313" key="6">
    <source>
        <dbReference type="Proteomes" id="UP000595001"/>
    </source>
</evidence>
<keyword evidence="2" id="KW-0560">Oxidoreductase</keyword>
<accession>A0A7T3FXR7</accession>
<evidence type="ECO:0000256" key="1">
    <source>
        <dbReference type="ARBA" id="ARBA00007118"/>
    </source>
</evidence>
<dbReference type="PANTHER" id="PTHR43673">
    <property type="entry name" value="NAD(P)H NITROREDUCTASE YDGI-RELATED"/>
    <property type="match status" value="1"/>
</dbReference>
<dbReference type="GeneID" id="60590335"/>
<dbReference type="GO" id="GO:0016491">
    <property type="term" value="F:oxidoreductase activity"/>
    <property type="evidence" value="ECO:0007669"/>
    <property type="project" value="UniProtKB-KW"/>
</dbReference>
<feature type="region of interest" description="Disordered" evidence="3">
    <location>
        <begin position="196"/>
        <end position="232"/>
    </location>
</feature>
<dbReference type="CDD" id="cd02138">
    <property type="entry name" value="TdsD-like"/>
    <property type="match status" value="1"/>
</dbReference>
<dbReference type="PANTHER" id="PTHR43673:SF10">
    <property type="entry name" value="NADH DEHYDROGENASE_NAD(P)H NITROREDUCTASE XCC3605-RELATED"/>
    <property type="match status" value="1"/>
</dbReference>
<dbReference type="SUPFAM" id="SSF55469">
    <property type="entry name" value="FMN-dependent nitroreductase-like"/>
    <property type="match status" value="1"/>
</dbReference>
<sequence>MTDASSGSDGSDEERTAADGGEAVAVERSPLTEFTPEVAANRDPDHDVAPVFVNRWSPRAMTGETVADEDLRALFEAARWAPSSRNNQHWRFLYAERDDEMWETYLDLLAEGNRAWAVDAGALLVVVSKTTFDYNGEPAGSHSFDTGAAWQNLALEATRRGLATHPIGGFDHEAARERLDVPEEFDVEAMVAVGHRADPETLSEDLREREVPNGRKPLEEITHEGSFDADGD</sequence>
<organism evidence="5 6">
    <name type="scientific">Halosimplex litoreum</name>
    <dbReference type="NCBI Taxonomy" id="1198301"/>
    <lineage>
        <taxon>Archaea</taxon>
        <taxon>Methanobacteriati</taxon>
        <taxon>Methanobacteriota</taxon>
        <taxon>Stenosarchaea group</taxon>
        <taxon>Halobacteria</taxon>
        <taxon>Halobacteriales</taxon>
        <taxon>Haloarculaceae</taxon>
        <taxon>Halosimplex</taxon>
    </lineage>
</organism>
<name>A0A7T3FXR7_9EURY</name>
<evidence type="ECO:0000313" key="5">
    <source>
        <dbReference type="EMBL" id="QPV62512.1"/>
    </source>
</evidence>
<feature type="region of interest" description="Disordered" evidence="3">
    <location>
        <begin position="1"/>
        <end position="45"/>
    </location>
</feature>
<dbReference type="InterPro" id="IPR029479">
    <property type="entry name" value="Nitroreductase"/>
</dbReference>